<dbReference type="InterPro" id="IPR050504">
    <property type="entry name" value="IgSF_BTN/MOG"/>
</dbReference>
<name>A0ABD1KFR6_9TELE</name>
<feature type="transmembrane region" description="Helical" evidence="9">
    <location>
        <begin position="280"/>
        <end position="301"/>
    </location>
</feature>
<dbReference type="InterPro" id="IPR013106">
    <property type="entry name" value="Ig_V-set"/>
</dbReference>
<dbReference type="FunFam" id="2.60.40.10:FF:000142">
    <property type="entry name" value="V-set domain-containing T-cell activation inhibitor 1"/>
    <property type="match status" value="1"/>
</dbReference>
<dbReference type="Proteomes" id="UP001591681">
    <property type="component" value="Unassembled WGS sequence"/>
</dbReference>
<protein>
    <recommendedName>
        <fullName evidence="11">Ig-like domain-containing protein</fullName>
    </recommendedName>
</protein>
<comment type="caution">
    <text evidence="12">The sequence shown here is derived from an EMBL/GenBank/DDBJ whole genome shotgun (WGS) entry which is preliminary data.</text>
</comment>
<feature type="signal peptide" evidence="10">
    <location>
        <begin position="1"/>
        <end position="19"/>
    </location>
</feature>
<dbReference type="GO" id="GO:0050863">
    <property type="term" value="P:regulation of T cell activation"/>
    <property type="evidence" value="ECO:0007669"/>
    <property type="project" value="UniProtKB-ARBA"/>
</dbReference>
<keyword evidence="2 10" id="KW-0732">Signal</keyword>
<reference evidence="12 13" key="1">
    <citation type="submission" date="2024-09" db="EMBL/GenBank/DDBJ databases">
        <title>A chromosome-level genome assembly of Gray's grenadier anchovy, Coilia grayii.</title>
        <authorList>
            <person name="Fu Z."/>
        </authorList>
    </citation>
    <scope>NUCLEOTIDE SEQUENCE [LARGE SCALE GENOMIC DNA]</scope>
    <source>
        <strain evidence="12">G4</strain>
        <tissue evidence="12">Muscle</tissue>
    </source>
</reference>
<proteinExistence type="predicted"/>
<evidence type="ECO:0000256" key="6">
    <source>
        <dbReference type="ARBA" id="ARBA00023319"/>
    </source>
</evidence>
<evidence type="ECO:0000313" key="13">
    <source>
        <dbReference type="Proteomes" id="UP001591681"/>
    </source>
</evidence>
<dbReference type="InterPro" id="IPR003599">
    <property type="entry name" value="Ig_sub"/>
</dbReference>
<keyword evidence="6" id="KW-0393">Immunoglobulin domain</keyword>
<evidence type="ECO:0000313" key="12">
    <source>
        <dbReference type="EMBL" id="KAL2098039.1"/>
    </source>
</evidence>
<dbReference type="Pfam" id="PF07686">
    <property type="entry name" value="V-set"/>
    <property type="match status" value="1"/>
</dbReference>
<keyword evidence="4" id="KW-1015">Disulfide bond</keyword>
<keyword evidence="7" id="KW-0175">Coiled coil</keyword>
<accession>A0ABD1KFR6</accession>
<dbReference type="Pfam" id="PF22705">
    <property type="entry name" value="C2-set_3"/>
    <property type="match status" value="1"/>
</dbReference>
<dbReference type="InterPro" id="IPR053896">
    <property type="entry name" value="BTN3A2-like_Ig-C"/>
</dbReference>
<dbReference type="SMART" id="SM00409">
    <property type="entry name" value="IG"/>
    <property type="match status" value="1"/>
</dbReference>
<evidence type="ECO:0000256" key="2">
    <source>
        <dbReference type="ARBA" id="ARBA00022729"/>
    </source>
</evidence>
<dbReference type="AlphaFoldDB" id="A0ABD1KFR6"/>
<dbReference type="Gene3D" id="2.60.40.10">
    <property type="entry name" value="Immunoglobulins"/>
    <property type="match status" value="2"/>
</dbReference>
<feature type="chain" id="PRO_5044857500" description="Ig-like domain-containing protein" evidence="10">
    <location>
        <begin position="20"/>
        <end position="422"/>
    </location>
</feature>
<evidence type="ECO:0000256" key="7">
    <source>
        <dbReference type="SAM" id="Coils"/>
    </source>
</evidence>
<keyword evidence="3 9" id="KW-0472">Membrane</keyword>
<dbReference type="GO" id="GO:1903037">
    <property type="term" value="P:regulation of leukocyte cell-cell adhesion"/>
    <property type="evidence" value="ECO:0007669"/>
    <property type="project" value="UniProtKB-ARBA"/>
</dbReference>
<evidence type="ECO:0000256" key="9">
    <source>
        <dbReference type="SAM" id="Phobius"/>
    </source>
</evidence>
<comment type="subcellular location">
    <subcellularLocation>
        <location evidence="1">Membrane</location>
    </subcellularLocation>
</comment>
<feature type="domain" description="Ig-like" evidence="11">
    <location>
        <begin position="144"/>
        <end position="230"/>
    </location>
</feature>
<evidence type="ECO:0000259" key="11">
    <source>
        <dbReference type="PROSITE" id="PS50835"/>
    </source>
</evidence>
<evidence type="ECO:0000256" key="4">
    <source>
        <dbReference type="ARBA" id="ARBA00023157"/>
    </source>
</evidence>
<dbReference type="SMART" id="SM00406">
    <property type="entry name" value="IGv"/>
    <property type="match status" value="1"/>
</dbReference>
<feature type="domain" description="Ig-like" evidence="11">
    <location>
        <begin position="23"/>
        <end position="122"/>
    </location>
</feature>
<dbReference type="PANTHER" id="PTHR24100">
    <property type="entry name" value="BUTYROPHILIN"/>
    <property type="match status" value="1"/>
</dbReference>
<feature type="compositionally biased region" description="Polar residues" evidence="8">
    <location>
        <begin position="364"/>
        <end position="379"/>
    </location>
</feature>
<dbReference type="PANTHER" id="PTHR24100:SF149">
    <property type="entry name" value="BG-LIKE ANTIGEN 1-RELATED"/>
    <property type="match status" value="1"/>
</dbReference>
<dbReference type="InterPro" id="IPR013783">
    <property type="entry name" value="Ig-like_fold"/>
</dbReference>
<keyword evidence="5" id="KW-0325">Glycoprotein</keyword>
<gene>
    <name evidence="12" type="ORF">ACEWY4_007246</name>
</gene>
<keyword evidence="9" id="KW-1133">Transmembrane helix</keyword>
<evidence type="ECO:0000256" key="10">
    <source>
        <dbReference type="SAM" id="SignalP"/>
    </source>
</evidence>
<organism evidence="12 13">
    <name type="scientific">Coilia grayii</name>
    <name type="common">Gray's grenadier anchovy</name>
    <dbReference type="NCBI Taxonomy" id="363190"/>
    <lineage>
        <taxon>Eukaryota</taxon>
        <taxon>Metazoa</taxon>
        <taxon>Chordata</taxon>
        <taxon>Craniata</taxon>
        <taxon>Vertebrata</taxon>
        <taxon>Euteleostomi</taxon>
        <taxon>Actinopterygii</taxon>
        <taxon>Neopterygii</taxon>
        <taxon>Teleostei</taxon>
        <taxon>Clupei</taxon>
        <taxon>Clupeiformes</taxon>
        <taxon>Clupeoidei</taxon>
        <taxon>Engraulidae</taxon>
        <taxon>Coilinae</taxon>
        <taxon>Coilia</taxon>
    </lineage>
</organism>
<dbReference type="PROSITE" id="PS50835">
    <property type="entry name" value="IG_LIKE"/>
    <property type="match status" value="2"/>
</dbReference>
<evidence type="ECO:0000256" key="5">
    <source>
        <dbReference type="ARBA" id="ARBA00023180"/>
    </source>
</evidence>
<feature type="compositionally biased region" description="Basic and acidic residues" evidence="8">
    <location>
        <begin position="382"/>
        <end position="396"/>
    </location>
</feature>
<dbReference type="InterPro" id="IPR036179">
    <property type="entry name" value="Ig-like_dom_sf"/>
</dbReference>
<sequence>MEVGKVIWWLLLYLPDCQGAPIPDTFTVSGPDGPLSVWMGSSVILPCSVSPAFTDSLELRWHRPEKFKTPVLLYEKQQTQEQPADPQYRGRVSLTGELEKGNVSLKVENVTMADSGEYICFVAGKMWYEQARVYIIVKATGTHPVLSVADGGSGQVNVSCVSDGWFPKPTLTWRQQGGTEISQSFDTTIDAQGLVSVTSQLLLPLSKLEWLSCSVGLPGQEKKESRLFLSISALQVDDMKRKLEEMENKSKTRENELRRRLAASEAEVERVANTGPWKERFIVCLCLWLLTLTVILFLHLYKKVGFMKSKDSKQAALKDETGCSEEEEGLMMQYEGLQEKVNKNETKVRHLENGNEGLQEKVNESQTKVGNVEDQNTGTEVDPERDQAMDRGRNIQDSDVDGLTDMLCSIKIQEDAKCPKRL</sequence>
<dbReference type="GO" id="GO:0016020">
    <property type="term" value="C:membrane"/>
    <property type="evidence" value="ECO:0007669"/>
    <property type="project" value="UniProtKB-SubCell"/>
</dbReference>
<keyword evidence="9" id="KW-0812">Transmembrane</keyword>
<feature type="coiled-coil region" evidence="7">
    <location>
        <begin position="229"/>
        <end position="274"/>
    </location>
</feature>
<dbReference type="SUPFAM" id="SSF48726">
    <property type="entry name" value="Immunoglobulin"/>
    <property type="match status" value="2"/>
</dbReference>
<dbReference type="InterPro" id="IPR007110">
    <property type="entry name" value="Ig-like_dom"/>
</dbReference>
<dbReference type="EMBL" id="JBHFQA010000006">
    <property type="protein sequence ID" value="KAL2098039.1"/>
    <property type="molecule type" value="Genomic_DNA"/>
</dbReference>
<evidence type="ECO:0000256" key="8">
    <source>
        <dbReference type="SAM" id="MobiDB-lite"/>
    </source>
</evidence>
<evidence type="ECO:0000256" key="3">
    <source>
        <dbReference type="ARBA" id="ARBA00023136"/>
    </source>
</evidence>
<evidence type="ECO:0000256" key="1">
    <source>
        <dbReference type="ARBA" id="ARBA00004370"/>
    </source>
</evidence>
<feature type="compositionally biased region" description="Basic and acidic residues" evidence="8">
    <location>
        <begin position="353"/>
        <end position="363"/>
    </location>
</feature>
<keyword evidence="13" id="KW-1185">Reference proteome</keyword>
<feature type="region of interest" description="Disordered" evidence="8">
    <location>
        <begin position="353"/>
        <end position="398"/>
    </location>
</feature>